<feature type="compositionally biased region" description="Low complexity" evidence="1">
    <location>
        <begin position="1"/>
        <end position="21"/>
    </location>
</feature>
<feature type="compositionally biased region" description="Polar residues" evidence="1">
    <location>
        <begin position="282"/>
        <end position="305"/>
    </location>
</feature>
<gene>
    <name evidence="2" type="primary">ABSGL_09217.1 scaffold 10691</name>
</gene>
<dbReference type="AlphaFoldDB" id="A0A168Q2J2"/>
<dbReference type="InterPro" id="IPR029063">
    <property type="entry name" value="SAM-dependent_MTases_sf"/>
</dbReference>
<feature type="region of interest" description="Disordered" evidence="1">
    <location>
        <begin position="1"/>
        <end position="71"/>
    </location>
</feature>
<feature type="compositionally biased region" description="Basic and acidic residues" evidence="1">
    <location>
        <begin position="23"/>
        <end position="32"/>
    </location>
</feature>
<accession>A0A168Q2J2</accession>
<dbReference type="OMA" id="GAFRWFK"/>
<feature type="region of interest" description="Disordered" evidence="1">
    <location>
        <begin position="266"/>
        <end position="324"/>
    </location>
</feature>
<dbReference type="STRING" id="4829.A0A168Q2J2"/>
<evidence type="ECO:0000313" key="3">
    <source>
        <dbReference type="Proteomes" id="UP000078561"/>
    </source>
</evidence>
<protein>
    <submittedName>
        <fullName evidence="2">Uncharacterized protein</fullName>
    </submittedName>
</protein>
<proteinExistence type="predicted"/>
<dbReference type="Gene3D" id="3.40.50.150">
    <property type="entry name" value="Vaccinia Virus protein VP39"/>
    <property type="match status" value="1"/>
</dbReference>
<dbReference type="InParanoid" id="A0A168Q2J2"/>
<evidence type="ECO:0000313" key="2">
    <source>
        <dbReference type="EMBL" id="SAM03397.1"/>
    </source>
</evidence>
<keyword evidence="3" id="KW-1185">Reference proteome</keyword>
<evidence type="ECO:0000256" key="1">
    <source>
        <dbReference type="SAM" id="MobiDB-lite"/>
    </source>
</evidence>
<dbReference type="EMBL" id="LT554082">
    <property type="protein sequence ID" value="SAM03397.1"/>
    <property type="molecule type" value="Genomic_DNA"/>
</dbReference>
<dbReference type="SUPFAM" id="SSF53335">
    <property type="entry name" value="S-adenosyl-L-methionine-dependent methyltransferases"/>
    <property type="match status" value="1"/>
</dbReference>
<feature type="compositionally biased region" description="Low complexity" evidence="1">
    <location>
        <begin position="306"/>
        <end position="324"/>
    </location>
</feature>
<organism evidence="2">
    <name type="scientific">Absidia glauca</name>
    <name type="common">Pin mould</name>
    <dbReference type="NCBI Taxonomy" id="4829"/>
    <lineage>
        <taxon>Eukaryota</taxon>
        <taxon>Fungi</taxon>
        <taxon>Fungi incertae sedis</taxon>
        <taxon>Mucoromycota</taxon>
        <taxon>Mucoromycotina</taxon>
        <taxon>Mucoromycetes</taxon>
        <taxon>Mucorales</taxon>
        <taxon>Cunninghamellaceae</taxon>
        <taxon>Absidia</taxon>
    </lineage>
</organism>
<dbReference type="OrthoDB" id="506498at2759"/>
<dbReference type="Proteomes" id="UP000078561">
    <property type="component" value="Unassembled WGS sequence"/>
</dbReference>
<reference evidence="2" key="1">
    <citation type="submission" date="2016-04" db="EMBL/GenBank/DDBJ databases">
        <authorList>
            <person name="Evans L.H."/>
            <person name="Alamgir A."/>
            <person name="Owens N."/>
            <person name="Weber N.D."/>
            <person name="Virtaneva K."/>
            <person name="Barbian K."/>
            <person name="Babar A."/>
            <person name="Rosenke K."/>
        </authorList>
    </citation>
    <scope>NUCLEOTIDE SEQUENCE [LARGE SCALE GENOMIC DNA]</scope>
    <source>
        <strain evidence="2">CBS 101.48</strain>
    </source>
</reference>
<name>A0A168Q2J2_ABSGL</name>
<sequence>MGNKLSISSTSSRSSSSSTRSHATGERHRDRSLSVAHIPKHLKPAKPLTKQQREKLEKQQLQSNGSKHSIGVAVPYRPDNNQQLDLKQHNHHQPPFAFIPKEAPITMEQQQQVQTQTHTNTVIDNGCPKSAFQWFEGRRYQNEDGAILLPNDQSELDRLRVLNYILRWAFEGDVVAPVKTKLLDGAHVLNVGCGPGIWLGHPIIDFALDYSNSHFTAVDVLDLLPNQDIYPSNNSSNATTLRPGQQGNQSSYFDFSPLHPMLPTTMSCSTWHQQNQKKEQHSPLNDTIPSNSPVSDSSTISLNEPTTSSSSFSGIGSSSTHSSLSKTIPARSVFNNLDIYAVDIREHGLPFADNSFEFVMQRLSTPAFSSDQWKYVVGELIRVTQPGGYLQFIEIDYNTQGLGPAGQAWQDKCCEVMAKTRKLDPFMASHIDTVLIEHGLVNVERKKISMPLGAWGLDIGVLWQQNLEAFIEASAPALGLAMGISAAECKILWKGYKDELDHVKAFTNVHAVWGQKMPQS</sequence>